<reference evidence="2" key="1">
    <citation type="submission" date="2023-10" db="EMBL/GenBank/DDBJ databases">
        <authorList>
            <person name="Chen Y."/>
            <person name="Shah S."/>
            <person name="Dougan E. K."/>
            <person name="Thang M."/>
            <person name="Chan C."/>
        </authorList>
    </citation>
    <scope>NUCLEOTIDE SEQUENCE [LARGE SCALE GENOMIC DNA]</scope>
</reference>
<dbReference type="EMBL" id="CAUYUJ010015726">
    <property type="protein sequence ID" value="CAK0857387.1"/>
    <property type="molecule type" value="Genomic_DNA"/>
</dbReference>
<sequence>MASVLLQSPAPAWPAQGGAPQPEPPGAPPVLLHDAFCLEVCRLLRPGSFAQWRATAASVEVRVARHSRIVASARMRRSLAQDPDGLGALDAYCAWRLTAPQLAERLLSGEQFPLLQRRRIQAAGFFRASGPVERTAFVEAVSSCLQRDPPKGEVLADCWSLPEASHVLARIVDPAPGAWAHGGGWIDAQCLDCLLHAEEEYLFGLFHSLNRTFARLPARVSHSDASLDRRASAGGAASCSAAAATASGTTTGRPAPALARPPGVGVLFTSGLYVPLLERASEHLAAALGARPLAVGIGDAARPDLVEALHGVLFVQARRFAQLSGEGLAQRVRDLEVVARRPGTPPRPSAVAARAEPHRWRGALDAAVRLQSGPRSYPPAWEMAYYIHGVLSAPEPDAHMEGAGLRLDLLALLALVARDGTRAVAALAREGGEGERALVGELSRARAAIVGGLQELRWCETAVARWRLCPGYCESSVVR</sequence>
<proteinExistence type="predicted"/>
<comment type="caution">
    <text evidence="2">The sequence shown here is derived from an EMBL/GenBank/DDBJ whole genome shotgun (WGS) entry which is preliminary data.</text>
</comment>
<accession>A0ABN9UD64</accession>
<organism evidence="2 3">
    <name type="scientific">Prorocentrum cordatum</name>
    <dbReference type="NCBI Taxonomy" id="2364126"/>
    <lineage>
        <taxon>Eukaryota</taxon>
        <taxon>Sar</taxon>
        <taxon>Alveolata</taxon>
        <taxon>Dinophyceae</taxon>
        <taxon>Prorocentrales</taxon>
        <taxon>Prorocentraceae</taxon>
        <taxon>Prorocentrum</taxon>
    </lineage>
</organism>
<evidence type="ECO:0000313" key="3">
    <source>
        <dbReference type="Proteomes" id="UP001189429"/>
    </source>
</evidence>
<name>A0ABN9UD64_9DINO</name>
<keyword evidence="3" id="KW-1185">Reference proteome</keyword>
<feature type="region of interest" description="Disordered" evidence="1">
    <location>
        <begin position="1"/>
        <end position="26"/>
    </location>
</feature>
<evidence type="ECO:0000313" key="2">
    <source>
        <dbReference type="EMBL" id="CAK0857387.1"/>
    </source>
</evidence>
<feature type="compositionally biased region" description="Low complexity" evidence="1">
    <location>
        <begin position="7"/>
        <end position="20"/>
    </location>
</feature>
<dbReference type="Proteomes" id="UP001189429">
    <property type="component" value="Unassembled WGS sequence"/>
</dbReference>
<protein>
    <submittedName>
        <fullName evidence="2">Uncharacterized protein</fullName>
    </submittedName>
</protein>
<gene>
    <name evidence="2" type="ORF">PCOR1329_LOCUS47519</name>
</gene>
<evidence type="ECO:0000256" key="1">
    <source>
        <dbReference type="SAM" id="MobiDB-lite"/>
    </source>
</evidence>